<sequence>MYAVGMHASGCVPSLYDHTPNPCALRRLQPAANTHLTISHEDNPLYDGETTPPTLMNDSTDICLACAADARKSLPTMETRGRALRVHAEWRGGAMEPQLRGGDGWGVPSLPISWSAMTIAPCVYRL</sequence>
<dbReference type="EMBL" id="JAUEPR010000058">
    <property type="protein sequence ID" value="KAK0470820.1"/>
    <property type="molecule type" value="Genomic_DNA"/>
</dbReference>
<proteinExistence type="predicted"/>
<dbReference type="AlphaFoldDB" id="A0AA39U9R2"/>
<dbReference type="Proteomes" id="UP001175227">
    <property type="component" value="Unassembled WGS sequence"/>
</dbReference>
<comment type="caution">
    <text evidence="1">The sequence shown here is derived from an EMBL/GenBank/DDBJ whole genome shotgun (WGS) entry which is preliminary data.</text>
</comment>
<keyword evidence="2" id="KW-1185">Reference proteome</keyword>
<evidence type="ECO:0000313" key="2">
    <source>
        <dbReference type="Proteomes" id="UP001175227"/>
    </source>
</evidence>
<organism evidence="1 2">
    <name type="scientific">Armillaria novae-zelandiae</name>
    <dbReference type="NCBI Taxonomy" id="153914"/>
    <lineage>
        <taxon>Eukaryota</taxon>
        <taxon>Fungi</taxon>
        <taxon>Dikarya</taxon>
        <taxon>Basidiomycota</taxon>
        <taxon>Agaricomycotina</taxon>
        <taxon>Agaricomycetes</taxon>
        <taxon>Agaricomycetidae</taxon>
        <taxon>Agaricales</taxon>
        <taxon>Marasmiineae</taxon>
        <taxon>Physalacriaceae</taxon>
        <taxon>Armillaria</taxon>
    </lineage>
</organism>
<reference evidence="1" key="1">
    <citation type="submission" date="2023-06" db="EMBL/GenBank/DDBJ databases">
        <authorList>
            <consortium name="Lawrence Berkeley National Laboratory"/>
            <person name="Ahrendt S."/>
            <person name="Sahu N."/>
            <person name="Indic B."/>
            <person name="Wong-Bajracharya J."/>
            <person name="Merenyi Z."/>
            <person name="Ke H.-M."/>
            <person name="Monk M."/>
            <person name="Kocsube S."/>
            <person name="Drula E."/>
            <person name="Lipzen A."/>
            <person name="Balint B."/>
            <person name="Henrissat B."/>
            <person name="Andreopoulos B."/>
            <person name="Martin F.M."/>
            <person name="Harder C.B."/>
            <person name="Rigling D."/>
            <person name="Ford K.L."/>
            <person name="Foster G.D."/>
            <person name="Pangilinan J."/>
            <person name="Papanicolaou A."/>
            <person name="Barry K."/>
            <person name="LaButti K."/>
            <person name="Viragh M."/>
            <person name="Koriabine M."/>
            <person name="Yan M."/>
            <person name="Riley R."/>
            <person name="Champramary S."/>
            <person name="Plett K.L."/>
            <person name="Tsai I.J."/>
            <person name="Slot J."/>
            <person name="Sipos G."/>
            <person name="Plett J."/>
            <person name="Nagy L.G."/>
            <person name="Grigoriev I.V."/>
        </authorList>
    </citation>
    <scope>NUCLEOTIDE SEQUENCE</scope>
    <source>
        <strain evidence="1">ICMP 16352</strain>
    </source>
</reference>
<gene>
    <name evidence="1" type="ORF">IW261DRAFT_1612424</name>
</gene>
<evidence type="ECO:0000313" key="1">
    <source>
        <dbReference type="EMBL" id="KAK0470820.1"/>
    </source>
</evidence>
<name>A0AA39U9R2_9AGAR</name>
<protein>
    <submittedName>
        <fullName evidence="1">Uncharacterized protein</fullName>
    </submittedName>
</protein>
<accession>A0AA39U9R2</accession>